<evidence type="ECO:0000256" key="2">
    <source>
        <dbReference type="ARBA" id="ARBA00023235"/>
    </source>
</evidence>
<evidence type="ECO:0000256" key="4">
    <source>
        <dbReference type="PIRSR" id="PIRSR613078-2"/>
    </source>
</evidence>
<dbReference type="Proteomes" id="UP000494115">
    <property type="component" value="Unassembled WGS sequence"/>
</dbReference>
<keyword evidence="2" id="KW-0413">Isomerase</keyword>
<dbReference type="PANTHER" id="PTHR48100">
    <property type="entry name" value="BROAD-SPECIFICITY PHOSPHATASE YOR283W-RELATED"/>
    <property type="match status" value="1"/>
</dbReference>
<feature type="active site" description="Proton donor/acceptor" evidence="3">
    <location>
        <position position="110"/>
    </location>
</feature>
<keyword evidence="5" id="KW-0378">Hydrolase</keyword>
<feature type="binding site" evidence="4">
    <location>
        <begin position="110"/>
        <end position="113"/>
    </location>
    <ligand>
        <name>substrate</name>
    </ligand>
</feature>
<dbReference type="EMBL" id="CADIKM010000003">
    <property type="protein sequence ID" value="CAB3779714.1"/>
    <property type="molecule type" value="Genomic_DNA"/>
</dbReference>
<dbReference type="PROSITE" id="PS00175">
    <property type="entry name" value="PG_MUTASE"/>
    <property type="match status" value="1"/>
</dbReference>
<evidence type="ECO:0000313" key="6">
    <source>
        <dbReference type="Proteomes" id="UP000494115"/>
    </source>
</evidence>
<dbReference type="SMART" id="SM00855">
    <property type="entry name" value="PGAM"/>
    <property type="match status" value="1"/>
</dbReference>
<evidence type="ECO:0000256" key="3">
    <source>
        <dbReference type="PIRSR" id="PIRSR613078-1"/>
    </source>
</evidence>
<proteinExistence type="predicted"/>
<name>A0A6S7AYP9_9BURK</name>
<sequence>MPTTMILIRHGETSWNAIKRIQGFTDIPLNELGLRQAAELGERFARSRAAGSDLSDSLAASLNEADAGGGLDRKPVAAIYVSDLQRARQTAAPVGRALGLVPVPMATLRERNYGCFEGLDPSEIESRYPEQFIEWQSRDPEFGPDNGESPRVFHDRVVAALRGLAARHPDERLVVVAHGGVLDNARRYALSLALGRERDYLLLNASINIVKFTATSAQVIRWADVSHLEGSEARDDTRAVQVDTRVL</sequence>
<accession>A0A6S7AYP9</accession>
<dbReference type="InterPro" id="IPR013078">
    <property type="entry name" value="His_Pase_superF_clade-1"/>
</dbReference>
<dbReference type="Pfam" id="PF00300">
    <property type="entry name" value="His_Phos_1"/>
    <property type="match status" value="2"/>
</dbReference>
<dbReference type="CDD" id="cd07067">
    <property type="entry name" value="HP_PGM_like"/>
    <property type="match status" value="1"/>
</dbReference>
<dbReference type="InterPro" id="IPR001345">
    <property type="entry name" value="PG/BPGM_mutase_AS"/>
</dbReference>
<dbReference type="InterPro" id="IPR050275">
    <property type="entry name" value="PGM_Phosphatase"/>
</dbReference>
<keyword evidence="6" id="KW-1185">Reference proteome</keyword>
<evidence type="ECO:0000313" key="5">
    <source>
        <dbReference type="EMBL" id="CAB3779714.1"/>
    </source>
</evidence>
<dbReference type="AlphaFoldDB" id="A0A6S7AYP9"/>
<keyword evidence="1" id="KW-0324">Glycolysis</keyword>
<dbReference type="PANTHER" id="PTHR48100:SF1">
    <property type="entry name" value="HISTIDINE PHOSPHATASE FAMILY PROTEIN-RELATED"/>
    <property type="match status" value="1"/>
</dbReference>
<organism evidence="5 6">
    <name type="scientific">Pararobbsia alpina</name>
    <dbReference type="NCBI Taxonomy" id="621374"/>
    <lineage>
        <taxon>Bacteria</taxon>
        <taxon>Pseudomonadati</taxon>
        <taxon>Pseudomonadota</taxon>
        <taxon>Betaproteobacteria</taxon>
        <taxon>Burkholderiales</taxon>
        <taxon>Burkholderiaceae</taxon>
        <taxon>Pararobbsia</taxon>
    </lineage>
</organism>
<feature type="active site" description="Tele-phosphohistidine intermediate" evidence="3">
    <location>
        <position position="10"/>
    </location>
</feature>
<dbReference type="RefSeq" id="WP_175103432.1">
    <property type="nucleotide sequence ID" value="NZ_CADIKM010000003.1"/>
</dbReference>
<evidence type="ECO:0000256" key="1">
    <source>
        <dbReference type="ARBA" id="ARBA00023152"/>
    </source>
</evidence>
<gene>
    <name evidence="5" type="primary">pspA</name>
    <name evidence="5" type="ORF">LMG28138_00883</name>
</gene>
<dbReference type="GO" id="GO:0016791">
    <property type="term" value="F:phosphatase activity"/>
    <property type="evidence" value="ECO:0007669"/>
    <property type="project" value="TreeGrafter"/>
</dbReference>
<reference evidence="5 6" key="1">
    <citation type="submission" date="2020-04" db="EMBL/GenBank/DDBJ databases">
        <authorList>
            <person name="De Canck E."/>
        </authorList>
    </citation>
    <scope>NUCLEOTIDE SEQUENCE [LARGE SCALE GENOMIC DNA]</scope>
    <source>
        <strain evidence="5 6">LMG 28138</strain>
    </source>
</reference>
<feature type="binding site" evidence="4">
    <location>
        <begin position="9"/>
        <end position="16"/>
    </location>
    <ligand>
        <name>substrate</name>
    </ligand>
</feature>
<dbReference type="Gene3D" id="3.40.50.1240">
    <property type="entry name" value="Phosphoglycerate mutase-like"/>
    <property type="match status" value="1"/>
</dbReference>
<protein>
    <submittedName>
        <fullName evidence="5">Phosphoserine phosphatase 1</fullName>
        <ecNumber evidence="5">3.1.3.3</ecNumber>
    </submittedName>
</protein>
<dbReference type="EC" id="3.1.3.3" evidence="5"/>
<dbReference type="GO" id="GO:0005737">
    <property type="term" value="C:cytoplasm"/>
    <property type="evidence" value="ECO:0007669"/>
    <property type="project" value="TreeGrafter"/>
</dbReference>
<dbReference type="InterPro" id="IPR029033">
    <property type="entry name" value="His_PPase_superfam"/>
</dbReference>
<dbReference type="SUPFAM" id="SSF53254">
    <property type="entry name" value="Phosphoglycerate mutase-like"/>
    <property type="match status" value="1"/>
</dbReference>
<feature type="binding site" evidence="4">
    <location>
        <position position="86"/>
    </location>
    <ligand>
        <name>substrate</name>
    </ligand>
</feature>